<comment type="similarity">
    <text evidence="1 2">Belongs to the UPF0301 (AlgH) family.</text>
</comment>
<dbReference type="EMBL" id="CYSD01000012">
    <property type="protein sequence ID" value="CUH76056.1"/>
    <property type="molecule type" value="Genomic_DNA"/>
</dbReference>
<dbReference type="SUPFAM" id="SSF143456">
    <property type="entry name" value="VC0467-like"/>
    <property type="match status" value="1"/>
</dbReference>
<reference evidence="3 4" key="1">
    <citation type="submission" date="2015-09" db="EMBL/GenBank/DDBJ databases">
        <authorList>
            <consortium name="Swine Surveillance"/>
        </authorList>
    </citation>
    <scope>NUCLEOTIDE SEQUENCE [LARGE SCALE GENOMIC DNA]</scope>
    <source>
        <strain evidence="3 4">CECT 7557</strain>
    </source>
</reference>
<dbReference type="Pfam" id="PF02622">
    <property type="entry name" value="DUF179"/>
    <property type="match status" value="1"/>
</dbReference>
<dbReference type="Gene3D" id="3.40.1740.10">
    <property type="entry name" value="VC0467-like"/>
    <property type="match status" value="1"/>
</dbReference>
<evidence type="ECO:0000256" key="1">
    <source>
        <dbReference type="ARBA" id="ARBA00009600"/>
    </source>
</evidence>
<keyword evidence="4" id="KW-1185">Reference proteome</keyword>
<dbReference type="InterPro" id="IPR003774">
    <property type="entry name" value="AlgH-like"/>
</dbReference>
<name>A0A0P1G2L2_9RHOB</name>
<accession>A0A0P1G2L2</accession>
<evidence type="ECO:0000313" key="3">
    <source>
        <dbReference type="EMBL" id="CUH76056.1"/>
    </source>
</evidence>
<protein>
    <recommendedName>
        <fullName evidence="2">UPF0301 protein TRM7557_00691</fullName>
    </recommendedName>
</protein>
<dbReference type="GO" id="GO:0005829">
    <property type="term" value="C:cytosol"/>
    <property type="evidence" value="ECO:0007669"/>
    <property type="project" value="TreeGrafter"/>
</dbReference>
<dbReference type="NCBIfam" id="NF001266">
    <property type="entry name" value="PRK00228.1-1"/>
    <property type="match status" value="1"/>
</dbReference>
<dbReference type="NCBIfam" id="NF001268">
    <property type="entry name" value="PRK00228.1-4"/>
    <property type="match status" value="1"/>
</dbReference>
<dbReference type="PANTHER" id="PTHR30327">
    <property type="entry name" value="UNCHARACTERIZED PROTEIN YQGE"/>
    <property type="match status" value="1"/>
</dbReference>
<evidence type="ECO:0000256" key="2">
    <source>
        <dbReference type="HAMAP-Rule" id="MF_00758"/>
    </source>
</evidence>
<dbReference type="AlphaFoldDB" id="A0A0P1G2L2"/>
<dbReference type="Proteomes" id="UP000052022">
    <property type="component" value="Unassembled WGS sequence"/>
</dbReference>
<proteinExistence type="inferred from homology"/>
<evidence type="ECO:0000313" key="4">
    <source>
        <dbReference type="Proteomes" id="UP000052022"/>
    </source>
</evidence>
<dbReference type="PANTHER" id="PTHR30327:SF1">
    <property type="entry name" value="UPF0301 PROTEIN YQGE"/>
    <property type="match status" value="1"/>
</dbReference>
<dbReference type="STRING" id="928856.SAMN04488049_10391"/>
<dbReference type="HAMAP" id="MF_00758">
    <property type="entry name" value="UPF0301"/>
    <property type="match status" value="1"/>
</dbReference>
<gene>
    <name evidence="3" type="ORF">TRM7557_00691</name>
</gene>
<sequence length="189" mass="20284">MTDLEMDLTGKMLIAMPGIADGVFDHSLVYLCSHNAEGAMGLVVNRLTPEVGLKELLKQLEIPASAAAKAQPVYFGGPVELQRGFVLHSSDYTSKVNSLEVSEDLSMTATLDVLEDIAESKGPDKYLVMLGYSGWGPGQLEGEIAQNGWLTTDASFELLFEVPPDEKWQKALETLGVDAISLSAEAGHA</sequence>
<organism evidence="3 4">
    <name type="scientific">Tritonibacter multivorans</name>
    <dbReference type="NCBI Taxonomy" id="928856"/>
    <lineage>
        <taxon>Bacteria</taxon>
        <taxon>Pseudomonadati</taxon>
        <taxon>Pseudomonadota</taxon>
        <taxon>Alphaproteobacteria</taxon>
        <taxon>Rhodobacterales</taxon>
        <taxon>Paracoccaceae</taxon>
        <taxon>Tritonibacter</taxon>
    </lineage>
</organism>